<dbReference type="Proteomes" id="UP001203338">
    <property type="component" value="Unassembled WGS sequence"/>
</dbReference>
<feature type="transmembrane region" description="Helical" evidence="1">
    <location>
        <begin position="32"/>
        <end position="55"/>
    </location>
</feature>
<evidence type="ECO:0000256" key="1">
    <source>
        <dbReference type="SAM" id="Phobius"/>
    </source>
</evidence>
<evidence type="ECO:0000313" key="2">
    <source>
        <dbReference type="EMBL" id="MCL6272121.1"/>
    </source>
</evidence>
<gene>
    <name evidence="2" type="ORF">M3P05_19550</name>
</gene>
<keyword evidence="1" id="KW-1133">Transmembrane helix</keyword>
<evidence type="ECO:0000313" key="3">
    <source>
        <dbReference type="Proteomes" id="UP001203338"/>
    </source>
</evidence>
<name>A0ABT0PLI3_9GAMM</name>
<proteinExistence type="predicted"/>
<feature type="transmembrane region" description="Helical" evidence="1">
    <location>
        <begin position="131"/>
        <end position="156"/>
    </location>
</feature>
<accession>A0ABT0PLI3</accession>
<protein>
    <submittedName>
        <fullName evidence="2">Uncharacterized protein</fullName>
    </submittedName>
</protein>
<dbReference type="EMBL" id="JAMFLX010000046">
    <property type="protein sequence ID" value="MCL6272121.1"/>
    <property type="molecule type" value="Genomic_DNA"/>
</dbReference>
<reference evidence="2 3" key="1">
    <citation type="submission" date="2022-05" db="EMBL/GenBank/DDBJ databases">
        <authorList>
            <person name="Park J.-S."/>
        </authorList>
    </citation>
    <scope>NUCLEOTIDE SEQUENCE [LARGE SCALE GENOMIC DNA]</scope>
    <source>
        <strain evidence="2 3">2012CJ34-2</strain>
    </source>
</reference>
<comment type="caution">
    <text evidence="2">The sequence shown here is derived from an EMBL/GenBank/DDBJ whole genome shotgun (WGS) entry which is preliminary data.</text>
</comment>
<organism evidence="2 3">
    <name type="scientific">Parendozoicomonas callyspongiae</name>
    <dbReference type="NCBI Taxonomy" id="2942213"/>
    <lineage>
        <taxon>Bacteria</taxon>
        <taxon>Pseudomonadati</taxon>
        <taxon>Pseudomonadota</taxon>
        <taxon>Gammaproteobacteria</taxon>
        <taxon>Oceanospirillales</taxon>
        <taxon>Endozoicomonadaceae</taxon>
        <taxon>Parendozoicomonas</taxon>
    </lineage>
</organism>
<dbReference type="RefSeq" id="WP_249701805.1">
    <property type="nucleotide sequence ID" value="NZ_JAMFLX010000046.1"/>
</dbReference>
<sequence length="159" mass="16219">MDGQISRVNITNPGTTGSSTIYDDYVHNTSPAGTMVIGGAALGSVCLGAFLGFVVTPMATGVGAVLGAIGAATLGISYLNGTIDDNTITAIPGKITQGLKKVDWNQVGLWYKRAAYVGVPFITAGALYAPLYIPALCTLTGFGLVGAGMVAGRYIANHF</sequence>
<feature type="transmembrane region" description="Helical" evidence="1">
    <location>
        <begin position="62"/>
        <end position="79"/>
    </location>
</feature>
<keyword evidence="1" id="KW-0472">Membrane</keyword>
<keyword evidence="3" id="KW-1185">Reference proteome</keyword>
<keyword evidence="1" id="KW-0812">Transmembrane</keyword>